<reference evidence="8" key="1">
    <citation type="journal article" date="2019" name="Int. J. Syst. Evol. Microbiol.">
        <title>The Global Catalogue of Microorganisms (GCM) 10K type strain sequencing project: providing services to taxonomists for standard genome sequencing and annotation.</title>
        <authorList>
            <consortium name="The Broad Institute Genomics Platform"/>
            <consortium name="The Broad Institute Genome Sequencing Center for Infectious Disease"/>
            <person name="Wu L."/>
            <person name="Ma J."/>
        </authorList>
    </citation>
    <scope>NUCLEOTIDE SEQUENCE [LARGE SCALE GENOMIC DNA]</scope>
    <source>
        <strain evidence="8">JCM 17666</strain>
    </source>
</reference>
<evidence type="ECO:0000256" key="4">
    <source>
        <dbReference type="ARBA" id="ARBA00022827"/>
    </source>
</evidence>
<dbReference type="InterPro" id="IPR051169">
    <property type="entry name" value="NADH-Q_oxidoreductase"/>
</dbReference>
<feature type="domain" description="FAD/NAD(P)-binding" evidence="6">
    <location>
        <begin position="8"/>
        <end position="331"/>
    </location>
</feature>
<dbReference type="SUPFAM" id="SSF51905">
    <property type="entry name" value="FAD/NAD(P)-binding domain"/>
    <property type="match status" value="1"/>
</dbReference>
<sequence>MKSKASHRVVIVGGGAGGLELAVRLGRRYGAGVVTLVDATPFHVWKPSLHEVAAGTIDIHREGLSYAMLAHDNGFRFVAGRMTGADRAARQVQVDALRDSDGEEVLPARTLPYDTLVLCLGSNGNFFNTPGAEQYAVSLDSTASAERFRIELLKAVARKGRAGAGAAVEIAIVGGGATGVELAAELHEAGRTLAAYGLGVEAVPRLDMTLIESGPRILGPLPERVADAAREELVRRGVRVKEGCKVLEVAQGSLRTSGGDLPADLFVWAAGIKAPTLLRDLGLPVNAVNQLVVDDRLRTEDEAVYAFGDCAAAPWQGKTVPARAQAAHQQAAYLARVLSARIEGRSPPAEPFAFRDFGSLVSIGHAEGVGTLMGGLAGRRLLVEGWVARVMYASIHWSHYATVLGWWGATMRSLAQFFGRRSRPRVKLH</sequence>
<evidence type="ECO:0000259" key="6">
    <source>
        <dbReference type="Pfam" id="PF07992"/>
    </source>
</evidence>
<keyword evidence="4" id="KW-0274">FAD</keyword>
<comment type="similarity">
    <text evidence="2">Belongs to the NADH dehydrogenase family.</text>
</comment>
<dbReference type="InterPro" id="IPR036188">
    <property type="entry name" value="FAD/NAD-bd_sf"/>
</dbReference>
<keyword evidence="3" id="KW-0285">Flavoprotein</keyword>
<accession>A0ABP8GBC6</accession>
<protein>
    <submittedName>
        <fullName evidence="7">FAD-dependent oxidoreductase</fullName>
    </submittedName>
</protein>
<dbReference type="Gene3D" id="3.50.50.100">
    <property type="match status" value="1"/>
</dbReference>
<dbReference type="PANTHER" id="PTHR42913">
    <property type="entry name" value="APOPTOSIS-INDUCING FACTOR 1"/>
    <property type="match status" value="1"/>
</dbReference>
<proteinExistence type="inferred from homology"/>
<evidence type="ECO:0000256" key="2">
    <source>
        <dbReference type="ARBA" id="ARBA00005272"/>
    </source>
</evidence>
<dbReference type="PRINTS" id="PR00368">
    <property type="entry name" value="FADPNR"/>
</dbReference>
<dbReference type="EMBL" id="BAABFO010000001">
    <property type="protein sequence ID" value="GAA4321162.1"/>
    <property type="molecule type" value="Genomic_DNA"/>
</dbReference>
<evidence type="ECO:0000256" key="5">
    <source>
        <dbReference type="ARBA" id="ARBA00023002"/>
    </source>
</evidence>
<dbReference type="InterPro" id="IPR023753">
    <property type="entry name" value="FAD/NAD-binding_dom"/>
</dbReference>
<dbReference type="PRINTS" id="PR00411">
    <property type="entry name" value="PNDRDTASEI"/>
</dbReference>
<dbReference type="PANTHER" id="PTHR42913:SF3">
    <property type="entry name" value="64 KDA MITOCHONDRIAL NADH DEHYDROGENASE (EUROFUNG)"/>
    <property type="match status" value="1"/>
</dbReference>
<dbReference type="RefSeq" id="WP_345245068.1">
    <property type="nucleotide sequence ID" value="NZ_BAABFO010000001.1"/>
</dbReference>
<comment type="caution">
    <text evidence="7">The sequence shown here is derived from an EMBL/GenBank/DDBJ whole genome shotgun (WGS) entry which is preliminary data.</text>
</comment>
<keyword evidence="5" id="KW-0560">Oxidoreductase</keyword>
<dbReference type="Proteomes" id="UP001501671">
    <property type="component" value="Unassembled WGS sequence"/>
</dbReference>
<gene>
    <name evidence="7" type="ORF">GCM10023144_00190</name>
</gene>
<keyword evidence="8" id="KW-1185">Reference proteome</keyword>
<evidence type="ECO:0000313" key="7">
    <source>
        <dbReference type="EMBL" id="GAA4321162.1"/>
    </source>
</evidence>
<name>A0ABP8GBC6_9BURK</name>
<evidence type="ECO:0000313" key="8">
    <source>
        <dbReference type="Proteomes" id="UP001501671"/>
    </source>
</evidence>
<comment type="cofactor">
    <cofactor evidence="1">
        <name>FAD</name>
        <dbReference type="ChEBI" id="CHEBI:57692"/>
    </cofactor>
</comment>
<organism evidence="7 8">
    <name type="scientific">Pigmentiphaga soli</name>
    <dbReference type="NCBI Taxonomy" id="1007095"/>
    <lineage>
        <taxon>Bacteria</taxon>
        <taxon>Pseudomonadati</taxon>
        <taxon>Pseudomonadota</taxon>
        <taxon>Betaproteobacteria</taxon>
        <taxon>Burkholderiales</taxon>
        <taxon>Alcaligenaceae</taxon>
        <taxon>Pigmentiphaga</taxon>
    </lineage>
</organism>
<evidence type="ECO:0000256" key="3">
    <source>
        <dbReference type="ARBA" id="ARBA00022630"/>
    </source>
</evidence>
<evidence type="ECO:0000256" key="1">
    <source>
        <dbReference type="ARBA" id="ARBA00001974"/>
    </source>
</evidence>
<dbReference type="Pfam" id="PF07992">
    <property type="entry name" value="Pyr_redox_2"/>
    <property type="match status" value="1"/>
</dbReference>